<feature type="transmembrane region" description="Helical" evidence="1">
    <location>
        <begin position="21"/>
        <end position="42"/>
    </location>
</feature>
<name>A0A7D6Z0R8_9NOCA</name>
<dbReference type="PANTHER" id="PTHR33371">
    <property type="entry name" value="INTERMEMBRANE PHOSPHOLIPID TRANSPORT SYSTEM BINDING PROTEIN MLAD-RELATED"/>
    <property type="match status" value="1"/>
</dbReference>
<feature type="domain" description="Mce/MlaD" evidence="2">
    <location>
        <begin position="46"/>
        <end position="118"/>
    </location>
</feature>
<evidence type="ECO:0000259" key="2">
    <source>
        <dbReference type="Pfam" id="PF02470"/>
    </source>
</evidence>
<sequence>MQELTAHDPFAAAAGRRELKYGVLGVIALAALLIATGIIYILPVGKVTYTAELSEARSVQAGDEIRVAGMHVGSVKSLELLADRVRMTFTVDDNVFLGDATSLEVRMLTVVGGHYIAAFPAGERPLGDKAIPMDRVRLPYSLIRTLQDAATPIAQVDGDTLRENFGALQDSLTDSPDALRRMGNAMETLVGLLNRQNTGISQAMSVMDEYLTAINGNRSLIGTFLREIGSLETAGLAKKAEIAESLRICAELLSRIAGIEPAWKSTLEPLADKLAESVPQLEDLGRRFDQAITNLGQIKTRLAGAVTPQDGVVLDQSALTVTAPELCVPLPGKGC</sequence>
<dbReference type="EMBL" id="CP059399">
    <property type="protein sequence ID" value="QLY29566.1"/>
    <property type="molecule type" value="Genomic_DNA"/>
</dbReference>
<keyword evidence="1" id="KW-0812">Transmembrane</keyword>
<keyword evidence="4" id="KW-1185">Reference proteome</keyword>
<dbReference type="InterPro" id="IPR003399">
    <property type="entry name" value="Mce/MlaD"/>
</dbReference>
<dbReference type="AlphaFoldDB" id="A0A7D6Z0R8"/>
<dbReference type="InterPro" id="IPR052336">
    <property type="entry name" value="MlaD_Phospholipid_Transporter"/>
</dbReference>
<evidence type="ECO:0000256" key="1">
    <source>
        <dbReference type="SAM" id="Phobius"/>
    </source>
</evidence>
<evidence type="ECO:0000313" key="3">
    <source>
        <dbReference type="EMBL" id="QLY29566.1"/>
    </source>
</evidence>
<accession>A0A7D6Z0R8</accession>
<protein>
    <submittedName>
        <fullName evidence="3">MCE family protein</fullName>
    </submittedName>
</protein>
<gene>
    <name evidence="3" type="ORF">H0264_30625</name>
</gene>
<dbReference type="Pfam" id="PF02470">
    <property type="entry name" value="MlaD"/>
    <property type="match status" value="1"/>
</dbReference>
<dbReference type="KEGG" id="nhu:H0264_30625"/>
<proteinExistence type="predicted"/>
<organism evidence="3 4">
    <name type="scientific">Nocardia huaxiensis</name>
    <dbReference type="NCBI Taxonomy" id="2755382"/>
    <lineage>
        <taxon>Bacteria</taxon>
        <taxon>Bacillati</taxon>
        <taxon>Actinomycetota</taxon>
        <taxon>Actinomycetes</taxon>
        <taxon>Mycobacteriales</taxon>
        <taxon>Nocardiaceae</taxon>
        <taxon>Nocardia</taxon>
    </lineage>
</organism>
<reference evidence="3 4" key="1">
    <citation type="submission" date="2020-07" db="EMBL/GenBank/DDBJ databases">
        <authorList>
            <person name="Zhuang K."/>
            <person name="Ran Y."/>
        </authorList>
    </citation>
    <scope>NUCLEOTIDE SEQUENCE [LARGE SCALE GENOMIC DNA]</scope>
    <source>
        <strain evidence="3 4">WCH-YHL-001</strain>
    </source>
</reference>
<dbReference type="Proteomes" id="UP000515512">
    <property type="component" value="Chromosome"/>
</dbReference>
<keyword evidence="1" id="KW-0472">Membrane</keyword>
<dbReference type="PANTHER" id="PTHR33371:SF18">
    <property type="entry name" value="MCE-FAMILY PROTEIN MCE3C"/>
    <property type="match status" value="1"/>
</dbReference>
<evidence type="ECO:0000313" key="4">
    <source>
        <dbReference type="Proteomes" id="UP000515512"/>
    </source>
</evidence>
<dbReference type="GO" id="GO:0005576">
    <property type="term" value="C:extracellular region"/>
    <property type="evidence" value="ECO:0007669"/>
    <property type="project" value="TreeGrafter"/>
</dbReference>
<keyword evidence="1" id="KW-1133">Transmembrane helix</keyword>
<dbReference type="RefSeq" id="WP_181580770.1">
    <property type="nucleotide sequence ID" value="NZ_CP059399.1"/>
</dbReference>